<accession>A0A6A8M6T1</accession>
<dbReference type="SUPFAM" id="SSF52540">
    <property type="entry name" value="P-loop containing nucleoside triphosphate hydrolases"/>
    <property type="match status" value="1"/>
</dbReference>
<gene>
    <name evidence="2" type="ORF">FYJ66_02865</name>
</gene>
<evidence type="ECO:0000313" key="2">
    <source>
        <dbReference type="EMBL" id="MST68533.1"/>
    </source>
</evidence>
<dbReference type="InterPro" id="IPR003593">
    <property type="entry name" value="AAA+_ATPase"/>
</dbReference>
<dbReference type="Pfam" id="PF07728">
    <property type="entry name" value="AAA_5"/>
    <property type="match status" value="1"/>
</dbReference>
<feature type="domain" description="AAA+ ATPase" evidence="1">
    <location>
        <begin position="32"/>
        <end position="187"/>
    </location>
</feature>
<protein>
    <submittedName>
        <fullName evidence="2">AAA family ATPase</fullName>
    </submittedName>
</protein>
<reference evidence="2" key="1">
    <citation type="submission" date="2019-09" db="EMBL/GenBank/DDBJ databases">
        <title>In-depth cultivation of the pig gut microbiome towards novel bacterial diversity and tailored functional studies.</title>
        <authorList>
            <person name="Wylensek D."/>
            <person name="Hitch T.C.A."/>
            <person name="Clavel T."/>
        </authorList>
    </citation>
    <scope>NUCLEOTIDE SEQUENCE</scope>
    <source>
        <strain evidence="2">RF-744-FAT-WT-3</strain>
    </source>
</reference>
<organism evidence="2">
    <name type="scientific">Baileyella intestinalis</name>
    <dbReference type="NCBI Taxonomy" id="2606709"/>
    <lineage>
        <taxon>Bacteria</taxon>
        <taxon>Bacillati</taxon>
        <taxon>Bacillota</taxon>
        <taxon>Clostridia</taxon>
        <taxon>Peptostreptococcales</taxon>
        <taxon>Anaerovoracaceae</taxon>
        <taxon>Baileyella</taxon>
    </lineage>
</organism>
<dbReference type="RefSeq" id="WP_154572005.1">
    <property type="nucleotide sequence ID" value="NZ_VUNB01000002.1"/>
</dbReference>
<sequence length="504" mass="57229">MNIEQAKNQVKYTVISYLSKDEFGEYIVPVERQRPLFLVGPPGIGKTDIMSQVAREMGIGLVSYSMTHHTRQSALGLPFIHEKEYGGQEYRTTEYTMSEIIASVYDTMEDTGIKEGILFLDEINCISETLAPSMLQFLQYKVFGRHKVPEGWVVVTAGNPPEYNDSVREMDIVTLDRLKRIDVEPDLAVWQKYAQNEGVNSAVLSYLQIKKDDFYSVQTTVDGKLFVTARGWVDLAGIIDLYEKNHLPVDIDLISQYIQDQRIARDFAAYYDLFYKFRQEYDVTDILNGTWDPDVAAKAGEAAFDERITIIRMLSDGLISDFRKINEEDEVIGQLVEIIKGDRDRLARGGCAQAVTLLDQRREEMRSQVQRESRAHSISRGQKRVSLAVISALSEIGGLLSSGATTGRDDPVSVIRGYMGGRNGKKEELVKNGSARLENAFGFLEKAYGDDNEMLVFVTTLTENKYSSRFIGKYGSDGYFRHNKEVLFYDREKDLQERIGQLEK</sequence>
<dbReference type="AlphaFoldDB" id="A0A6A8M6T1"/>
<dbReference type="Gene3D" id="3.40.50.300">
    <property type="entry name" value="P-loop containing nucleotide triphosphate hydrolases"/>
    <property type="match status" value="1"/>
</dbReference>
<dbReference type="GO" id="GO:0016887">
    <property type="term" value="F:ATP hydrolysis activity"/>
    <property type="evidence" value="ECO:0007669"/>
    <property type="project" value="InterPro"/>
</dbReference>
<evidence type="ECO:0000259" key="1">
    <source>
        <dbReference type="SMART" id="SM00382"/>
    </source>
</evidence>
<name>A0A6A8M6T1_9FIRM</name>
<dbReference type="InterPro" id="IPR027417">
    <property type="entry name" value="P-loop_NTPase"/>
</dbReference>
<comment type="caution">
    <text evidence="2">The sequence shown here is derived from an EMBL/GenBank/DDBJ whole genome shotgun (WGS) entry which is preliminary data.</text>
</comment>
<dbReference type="EMBL" id="VUNB01000002">
    <property type="protein sequence ID" value="MST68533.1"/>
    <property type="molecule type" value="Genomic_DNA"/>
</dbReference>
<dbReference type="GO" id="GO:0005524">
    <property type="term" value="F:ATP binding"/>
    <property type="evidence" value="ECO:0007669"/>
    <property type="project" value="InterPro"/>
</dbReference>
<proteinExistence type="predicted"/>
<dbReference type="SMART" id="SM00382">
    <property type="entry name" value="AAA"/>
    <property type="match status" value="1"/>
</dbReference>
<dbReference type="InterPro" id="IPR011704">
    <property type="entry name" value="ATPase_dyneun-rel_AAA"/>
</dbReference>
<dbReference type="CDD" id="cd00009">
    <property type="entry name" value="AAA"/>
    <property type="match status" value="1"/>
</dbReference>